<sequence length="73" mass="8429">MLFTHCLRSTAICPVSPPMPNLYTTNGPIPHTPPVLWQFITYICDTRYISARFLYIVCCPLVIACYLFFWALL</sequence>
<dbReference type="Proteomes" id="UP000054538">
    <property type="component" value="Unassembled WGS sequence"/>
</dbReference>
<dbReference type="InParanoid" id="A0A0D0E2X7"/>
<gene>
    <name evidence="2" type="ORF">PAXRUDRAFT_407475</name>
</gene>
<evidence type="ECO:0000313" key="3">
    <source>
        <dbReference type="Proteomes" id="UP000054538"/>
    </source>
</evidence>
<accession>A0A0D0E2X7</accession>
<keyword evidence="1" id="KW-0472">Membrane</keyword>
<reference evidence="2 3" key="1">
    <citation type="submission" date="2014-04" db="EMBL/GenBank/DDBJ databases">
        <authorList>
            <consortium name="DOE Joint Genome Institute"/>
            <person name="Kuo A."/>
            <person name="Kohler A."/>
            <person name="Jargeat P."/>
            <person name="Nagy L.G."/>
            <person name="Floudas D."/>
            <person name="Copeland A."/>
            <person name="Barry K.W."/>
            <person name="Cichocki N."/>
            <person name="Veneault-Fourrey C."/>
            <person name="LaButti K."/>
            <person name="Lindquist E.A."/>
            <person name="Lipzen A."/>
            <person name="Lundell T."/>
            <person name="Morin E."/>
            <person name="Murat C."/>
            <person name="Sun H."/>
            <person name="Tunlid A."/>
            <person name="Henrissat B."/>
            <person name="Grigoriev I.V."/>
            <person name="Hibbett D.S."/>
            <person name="Martin F."/>
            <person name="Nordberg H.P."/>
            <person name="Cantor M.N."/>
            <person name="Hua S.X."/>
        </authorList>
    </citation>
    <scope>NUCLEOTIDE SEQUENCE [LARGE SCALE GENOMIC DNA]</scope>
    <source>
        <strain evidence="2 3">Ve08.2h10</strain>
    </source>
</reference>
<keyword evidence="1" id="KW-0812">Transmembrane</keyword>
<dbReference type="HOGENOM" id="CLU_2705562_0_0_1"/>
<evidence type="ECO:0000256" key="1">
    <source>
        <dbReference type="SAM" id="Phobius"/>
    </source>
</evidence>
<proteinExistence type="predicted"/>
<dbReference type="AlphaFoldDB" id="A0A0D0E2X7"/>
<evidence type="ECO:0000313" key="2">
    <source>
        <dbReference type="EMBL" id="KIK95119.1"/>
    </source>
</evidence>
<reference evidence="3" key="2">
    <citation type="submission" date="2015-01" db="EMBL/GenBank/DDBJ databases">
        <title>Evolutionary Origins and Diversification of the Mycorrhizal Mutualists.</title>
        <authorList>
            <consortium name="DOE Joint Genome Institute"/>
            <consortium name="Mycorrhizal Genomics Consortium"/>
            <person name="Kohler A."/>
            <person name="Kuo A."/>
            <person name="Nagy L.G."/>
            <person name="Floudas D."/>
            <person name="Copeland A."/>
            <person name="Barry K.W."/>
            <person name="Cichocki N."/>
            <person name="Veneault-Fourrey C."/>
            <person name="LaButti K."/>
            <person name="Lindquist E.A."/>
            <person name="Lipzen A."/>
            <person name="Lundell T."/>
            <person name="Morin E."/>
            <person name="Murat C."/>
            <person name="Riley R."/>
            <person name="Ohm R."/>
            <person name="Sun H."/>
            <person name="Tunlid A."/>
            <person name="Henrissat B."/>
            <person name="Grigoriev I.V."/>
            <person name="Hibbett D.S."/>
            <person name="Martin F."/>
        </authorList>
    </citation>
    <scope>NUCLEOTIDE SEQUENCE [LARGE SCALE GENOMIC DNA]</scope>
    <source>
        <strain evidence="3">Ve08.2h10</strain>
    </source>
</reference>
<organism evidence="2 3">
    <name type="scientific">Paxillus rubicundulus Ve08.2h10</name>
    <dbReference type="NCBI Taxonomy" id="930991"/>
    <lineage>
        <taxon>Eukaryota</taxon>
        <taxon>Fungi</taxon>
        <taxon>Dikarya</taxon>
        <taxon>Basidiomycota</taxon>
        <taxon>Agaricomycotina</taxon>
        <taxon>Agaricomycetes</taxon>
        <taxon>Agaricomycetidae</taxon>
        <taxon>Boletales</taxon>
        <taxon>Paxilineae</taxon>
        <taxon>Paxillaceae</taxon>
        <taxon>Paxillus</taxon>
    </lineage>
</organism>
<keyword evidence="3" id="KW-1185">Reference proteome</keyword>
<dbReference type="EMBL" id="KN825063">
    <property type="protein sequence ID" value="KIK95119.1"/>
    <property type="molecule type" value="Genomic_DNA"/>
</dbReference>
<feature type="transmembrane region" description="Helical" evidence="1">
    <location>
        <begin position="53"/>
        <end position="72"/>
    </location>
</feature>
<keyword evidence="1" id="KW-1133">Transmembrane helix</keyword>
<name>A0A0D0E2X7_9AGAM</name>
<protein>
    <submittedName>
        <fullName evidence="2">Uncharacterized protein</fullName>
    </submittedName>
</protein>